<evidence type="ECO:0000256" key="3">
    <source>
        <dbReference type="ARBA" id="ARBA00022638"/>
    </source>
</evidence>
<dbReference type="InterPro" id="IPR002901">
    <property type="entry name" value="MGlyc_endo_b_GlcNAc-like_dom"/>
</dbReference>
<dbReference type="Gene3D" id="1.10.530.10">
    <property type="match status" value="1"/>
</dbReference>
<dbReference type="SMART" id="SM00257">
    <property type="entry name" value="LysM"/>
    <property type="match status" value="4"/>
</dbReference>
<sequence>MKINNQSRKKRRKTEQSKRKTKQIVKKTSMIGSALMITSVAAPVFLNPLAVHAEHPTNKPTIQSREEITSQTSSPSNVTETTKEQKNSSDVEKQPMENTTTENTTTENQTSETESKVVEDNSVKNSNDTSQTTSSSDSNVPETSKAPTQENQLAEENSKATESPATKGIEAATGTEKAGKPVDFAQNFSIFPANVDPSAYINEISAYAKPVADANDLYASVMIAQAILESGWGSSALSQAPNYNLFGIKGNYQGQSVYMDTWEYINGQWVVKKEPFRKYPSFRESFADNAYVLKNTSFQAGVYYYSGAWKSNTKSYQDATAWLTGRYATDPTYNTKLNNLITNYNLTKYDTTSGTKPNPPSGNTGNNGNTGGASKQDTYHTVVAGDSLWALSMKYGTSIATIKSWNHLSGDTIYIGQRLLVKKGSSNSGNNGNPKPNPKPNPDNTGNTTTTYYTVRAGDSLWAIANKYGISVANLRQWNAIQGDLIYPGQRLIVKKGNSNSGNNGNSTPNSGNNGNAATTYYTVRGGDSLWAIANRYGISVANLRQWNAIQGDLIYPGQRLIVKKGNSAGSNAGNSGNHSSNKTYTVVSGDSLWGIAMKYGTSVQRLKQLNNLTGDIIYIGQVLKVS</sequence>
<feature type="region of interest" description="Disordered" evidence="5">
    <location>
        <begin position="350"/>
        <end position="376"/>
    </location>
</feature>
<evidence type="ECO:0000313" key="7">
    <source>
        <dbReference type="EMBL" id="BBC60531.1"/>
    </source>
</evidence>
<feature type="compositionally biased region" description="Polar residues" evidence="5">
    <location>
        <begin position="140"/>
        <end position="164"/>
    </location>
</feature>
<evidence type="ECO:0000256" key="4">
    <source>
        <dbReference type="ARBA" id="ARBA00032108"/>
    </source>
</evidence>
<feature type="domain" description="LysM" evidence="6">
    <location>
        <begin position="583"/>
        <end position="626"/>
    </location>
</feature>
<dbReference type="SMART" id="SM00047">
    <property type="entry name" value="LYZ2"/>
    <property type="match status" value="1"/>
</dbReference>
<keyword evidence="2" id="KW-0929">Antimicrobial</keyword>
<feature type="region of interest" description="Disordered" evidence="5">
    <location>
        <begin position="1"/>
        <end position="25"/>
    </location>
</feature>
<dbReference type="PANTHER" id="PTHR33734">
    <property type="entry name" value="LYSM DOMAIN-CONTAINING GPI-ANCHORED PROTEIN 2"/>
    <property type="match status" value="1"/>
</dbReference>
<dbReference type="Gene3D" id="3.10.350.10">
    <property type="entry name" value="LysM domain"/>
    <property type="match status" value="4"/>
</dbReference>
<dbReference type="RefSeq" id="WP_015694599.1">
    <property type="nucleotide sequence ID" value="NZ_AP018492.1"/>
</dbReference>
<dbReference type="Gene3D" id="4.10.80.30">
    <property type="entry name" value="DNA polymerase, domain 6"/>
    <property type="match status" value="1"/>
</dbReference>
<gene>
    <name evidence="7" type="ORF">DAT561_0394</name>
</gene>
<feature type="compositionally biased region" description="Low complexity" evidence="5">
    <location>
        <begin position="97"/>
        <end position="112"/>
    </location>
</feature>
<evidence type="ECO:0000256" key="2">
    <source>
        <dbReference type="ARBA" id="ARBA00022529"/>
    </source>
</evidence>
<feature type="domain" description="LysM" evidence="6">
    <location>
        <begin position="520"/>
        <end position="563"/>
    </location>
</feature>
<dbReference type="GeneID" id="57042955"/>
<evidence type="ECO:0000256" key="1">
    <source>
        <dbReference type="ARBA" id="ARBA00010266"/>
    </source>
</evidence>
<evidence type="ECO:0000259" key="6">
    <source>
        <dbReference type="PROSITE" id="PS51782"/>
    </source>
</evidence>
<dbReference type="PROSITE" id="PS51782">
    <property type="entry name" value="LYSM"/>
    <property type="match status" value="4"/>
</dbReference>
<feature type="domain" description="LysM" evidence="6">
    <location>
        <begin position="378"/>
        <end position="421"/>
    </location>
</feature>
<feature type="compositionally biased region" description="Low complexity" evidence="5">
    <location>
        <begin position="442"/>
        <end position="451"/>
    </location>
</feature>
<name>A0A2Z5Y152_9ENTE</name>
<keyword evidence="3" id="KW-0081">Bacteriolytic enzyme</keyword>
<keyword evidence="7" id="KW-0378">Hydrolase</keyword>
<dbReference type="EMBL" id="AP018492">
    <property type="protein sequence ID" value="BBC60531.1"/>
    <property type="molecule type" value="Genomic_DNA"/>
</dbReference>
<evidence type="ECO:0000256" key="5">
    <source>
        <dbReference type="SAM" id="MobiDB-lite"/>
    </source>
</evidence>
<feature type="compositionally biased region" description="Low complexity" evidence="5">
    <location>
        <begin position="125"/>
        <end position="139"/>
    </location>
</feature>
<dbReference type="AlphaFoldDB" id="A0A2Z5Y152"/>
<dbReference type="CDD" id="cd00118">
    <property type="entry name" value="LysM"/>
    <property type="match status" value="4"/>
</dbReference>
<feature type="region of interest" description="Disordered" evidence="5">
    <location>
        <begin position="424"/>
        <end position="451"/>
    </location>
</feature>
<dbReference type="InterPro" id="IPR036779">
    <property type="entry name" value="LysM_dom_sf"/>
</dbReference>
<dbReference type="GO" id="GO:0042742">
    <property type="term" value="P:defense response to bacterium"/>
    <property type="evidence" value="ECO:0007669"/>
    <property type="project" value="UniProtKB-KW"/>
</dbReference>
<dbReference type="SUPFAM" id="SSF54106">
    <property type="entry name" value="LysM domain"/>
    <property type="match status" value="4"/>
</dbReference>
<dbReference type="GO" id="GO:0031640">
    <property type="term" value="P:killing of cells of another organism"/>
    <property type="evidence" value="ECO:0007669"/>
    <property type="project" value="UniProtKB-KW"/>
</dbReference>
<feature type="compositionally biased region" description="Basic and acidic residues" evidence="5">
    <location>
        <begin position="81"/>
        <end position="95"/>
    </location>
</feature>
<organism evidence="7 8">
    <name type="scientific">Melissococcus plutonius</name>
    <dbReference type="NCBI Taxonomy" id="33970"/>
    <lineage>
        <taxon>Bacteria</taxon>
        <taxon>Bacillati</taxon>
        <taxon>Bacillota</taxon>
        <taxon>Bacilli</taxon>
        <taxon>Lactobacillales</taxon>
        <taxon>Enterococcaceae</taxon>
        <taxon>Melissococcus</taxon>
    </lineage>
</organism>
<dbReference type="InterPro" id="IPR018392">
    <property type="entry name" value="LysM"/>
</dbReference>
<feature type="domain" description="LysM" evidence="6">
    <location>
        <begin position="451"/>
        <end position="494"/>
    </location>
</feature>
<feature type="region of interest" description="Disordered" evidence="5">
    <location>
        <begin position="57"/>
        <end position="167"/>
    </location>
</feature>
<dbReference type="Pfam" id="PF01476">
    <property type="entry name" value="LysM"/>
    <property type="match status" value="4"/>
</dbReference>
<feature type="compositionally biased region" description="Polar residues" evidence="5">
    <location>
        <begin position="58"/>
        <end position="80"/>
    </location>
</feature>
<dbReference type="GO" id="GO:0008932">
    <property type="term" value="F:lytic endotransglycosylase activity"/>
    <property type="evidence" value="ECO:0007669"/>
    <property type="project" value="TreeGrafter"/>
</dbReference>
<comment type="similarity">
    <text evidence="1">Belongs to the glycosyl hydrolase 73 family.</text>
</comment>
<reference evidence="7 8" key="1">
    <citation type="submission" date="2018-01" db="EMBL/GenBank/DDBJ databases">
        <title>Whole genome sequence of Melissococcus plutonius DAT561.</title>
        <authorList>
            <person name="Okumura K."/>
            <person name="Takamatsu D."/>
            <person name="Okura M."/>
        </authorList>
    </citation>
    <scope>NUCLEOTIDE SEQUENCE [LARGE SCALE GENOMIC DNA]</scope>
    <source>
        <strain evidence="7 8">DAT561</strain>
    </source>
</reference>
<feature type="compositionally biased region" description="Basic and acidic residues" evidence="5">
    <location>
        <begin position="113"/>
        <end position="122"/>
    </location>
</feature>
<accession>A0A2Z5Y152</accession>
<protein>
    <recommendedName>
        <fullName evidence="4">Peptidoglycan hydrolase</fullName>
    </recommendedName>
</protein>
<feature type="compositionally biased region" description="Basic residues" evidence="5">
    <location>
        <begin position="7"/>
        <end position="25"/>
    </location>
</feature>
<dbReference type="PANTHER" id="PTHR33734:SF22">
    <property type="entry name" value="MEMBRANE-BOUND LYTIC MUREIN TRANSGLYCOSYLASE D"/>
    <property type="match status" value="1"/>
</dbReference>
<evidence type="ECO:0000313" key="8">
    <source>
        <dbReference type="Proteomes" id="UP000269226"/>
    </source>
</evidence>
<dbReference type="Pfam" id="PF01832">
    <property type="entry name" value="Glucosaminidase"/>
    <property type="match status" value="1"/>
</dbReference>
<dbReference type="GO" id="GO:0004040">
    <property type="term" value="F:amidase activity"/>
    <property type="evidence" value="ECO:0007669"/>
    <property type="project" value="InterPro"/>
</dbReference>
<proteinExistence type="inferred from homology"/>
<dbReference type="Proteomes" id="UP000269226">
    <property type="component" value="Chromosome"/>
</dbReference>
<feature type="compositionally biased region" description="Low complexity" evidence="5">
    <location>
        <begin position="424"/>
        <end position="434"/>
    </location>
</feature>